<organism evidence="4 5">
    <name type="scientific">Lyophyllum shimeji</name>
    <name type="common">Hon-shimeji</name>
    <name type="synonym">Tricholoma shimeji</name>
    <dbReference type="NCBI Taxonomy" id="47721"/>
    <lineage>
        <taxon>Eukaryota</taxon>
        <taxon>Fungi</taxon>
        <taxon>Dikarya</taxon>
        <taxon>Basidiomycota</taxon>
        <taxon>Agaricomycotina</taxon>
        <taxon>Agaricomycetes</taxon>
        <taxon>Agaricomycetidae</taxon>
        <taxon>Agaricales</taxon>
        <taxon>Tricholomatineae</taxon>
        <taxon>Lyophyllaceae</taxon>
        <taxon>Lyophyllum</taxon>
    </lineage>
</organism>
<dbReference type="PROSITE" id="PS50082">
    <property type="entry name" value="WD_REPEATS_2"/>
    <property type="match status" value="2"/>
</dbReference>
<evidence type="ECO:0000256" key="1">
    <source>
        <dbReference type="ARBA" id="ARBA00022574"/>
    </source>
</evidence>
<accession>A0A9P3PXM2</accession>
<dbReference type="Gene3D" id="2.130.10.10">
    <property type="entry name" value="YVTN repeat-like/Quinoprotein amine dehydrogenase"/>
    <property type="match status" value="1"/>
</dbReference>
<comment type="caution">
    <text evidence="4">The sequence shown here is derived from an EMBL/GenBank/DDBJ whole genome shotgun (WGS) entry which is preliminary data.</text>
</comment>
<feature type="repeat" description="WD" evidence="3">
    <location>
        <begin position="238"/>
        <end position="279"/>
    </location>
</feature>
<dbReference type="PROSITE" id="PS50294">
    <property type="entry name" value="WD_REPEATS_REGION"/>
    <property type="match status" value="2"/>
</dbReference>
<dbReference type="SUPFAM" id="SSF50978">
    <property type="entry name" value="WD40 repeat-like"/>
    <property type="match status" value="1"/>
</dbReference>
<dbReference type="EMBL" id="BRPK01000013">
    <property type="protein sequence ID" value="GLB43459.1"/>
    <property type="molecule type" value="Genomic_DNA"/>
</dbReference>
<dbReference type="AlphaFoldDB" id="A0A9P3PXM2"/>
<evidence type="ECO:0000313" key="4">
    <source>
        <dbReference type="EMBL" id="GLB43459.1"/>
    </source>
</evidence>
<dbReference type="InterPro" id="IPR001680">
    <property type="entry name" value="WD40_rpt"/>
</dbReference>
<evidence type="ECO:0000256" key="2">
    <source>
        <dbReference type="ARBA" id="ARBA00022737"/>
    </source>
</evidence>
<proteinExistence type="predicted"/>
<protein>
    <submittedName>
        <fullName evidence="4">WD domain, G-beta repeat</fullName>
    </submittedName>
</protein>
<gene>
    <name evidence="4" type="primary">BUB3</name>
    <name evidence="4" type="ORF">LshimejAT787_1303600</name>
</gene>
<dbReference type="SMART" id="SM00320">
    <property type="entry name" value="WD40"/>
    <property type="match status" value="5"/>
</dbReference>
<keyword evidence="2" id="KW-0677">Repeat</keyword>
<dbReference type="Proteomes" id="UP001063166">
    <property type="component" value="Unassembled WGS sequence"/>
</dbReference>
<evidence type="ECO:0000313" key="5">
    <source>
        <dbReference type="Proteomes" id="UP001063166"/>
    </source>
</evidence>
<dbReference type="InterPro" id="IPR036322">
    <property type="entry name" value="WD40_repeat_dom_sf"/>
</dbReference>
<dbReference type="Pfam" id="PF00400">
    <property type="entry name" value="WD40"/>
    <property type="match status" value="2"/>
</dbReference>
<reference evidence="4" key="1">
    <citation type="submission" date="2022-07" db="EMBL/GenBank/DDBJ databases">
        <title>The genome of Lyophyllum shimeji provides insight into the initial evolution of ectomycorrhizal fungal genome.</title>
        <authorList>
            <person name="Kobayashi Y."/>
            <person name="Shibata T."/>
            <person name="Hirakawa H."/>
            <person name="Shigenobu S."/>
            <person name="Nishiyama T."/>
            <person name="Yamada A."/>
            <person name="Hasebe M."/>
            <person name="Kawaguchi M."/>
        </authorList>
    </citation>
    <scope>NUCLEOTIDE SEQUENCE</scope>
    <source>
        <strain evidence="4">AT787</strain>
    </source>
</reference>
<feature type="repeat" description="WD" evidence="3">
    <location>
        <begin position="99"/>
        <end position="140"/>
    </location>
</feature>
<dbReference type="PANTHER" id="PTHR10971">
    <property type="entry name" value="MRNA EXPORT FACTOR AND BUB3"/>
    <property type="match status" value="1"/>
</dbReference>
<dbReference type="InterPro" id="IPR015943">
    <property type="entry name" value="WD40/YVTN_repeat-like_dom_sf"/>
</dbReference>
<evidence type="ECO:0000256" key="3">
    <source>
        <dbReference type="PROSITE-ProRule" id="PRU00221"/>
    </source>
</evidence>
<keyword evidence="5" id="KW-1185">Reference proteome</keyword>
<name>A0A9P3PXM2_LYOSH</name>
<dbReference type="OrthoDB" id="10262475at2759"/>
<keyword evidence="1 3" id="KW-0853">WD repeat</keyword>
<sequence>MSTDEQNTLTLPDPPFDSISAVRYSPTNPDHLLVSSWDTSVRFYEVGEKGGKESEAKAKFDHRAPVLACCFSDGTHAFSGGLDTSVRELDLGTENMRNLGAHSDSISAMAYSRDANALITGSWDRTLRFWDPRAASAQQSSHETPERVYHLDLVNNTLVVAMASRLFNIYDIRNMNTPAQQRESSLKFMTRSLACMPTGEGYATASVEGRIAVEYFDPSPAAQEKKYAFKCHRQTIDDVDHVWPVNALAFHPIYNTFASAGSDATVSIWDHKVKKRLRQYQKFSNPISSLAFNCDGTTLAIAVSYTWDEGEAGLKTAERPSVIIRKLGDEIKPKGWTGS</sequence>